<reference evidence="1" key="2">
    <citation type="submission" date="2025-09" db="UniProtKB">
        <authorList>
            <consortium name="Ensembl"/>
        </authorList>
    </citation>
    <scope>IDENTIFICATION</scope>
</reference>
<protein>
    <submittedName>
        <fullName evidence="1">Zgc:113274</fullName>
    </submittedName>
</protein>
<organism evidence="1 2">
    <name type="scientific">Acanthochromis polyacanthus</name>
    <name type="common">spiny chromis</name>
    <dbReference type="NCBI Taxonomy" id="80966"/>
    <lineage>
        <taxon>Eukaryota</taxon>
        <taxon>Metazoa</taxon>
        <taxon>Chordata</taxon>
        <taxon>Craniata</taxon>
        <taxon>Vertebrata</taxon>
        <taxon>Euteleostomi</taxon>
        <taxon>Actinopterygii</taxon>
        <taxon>Neopterygii</taxon>
        <taxon>Teleostei</taxon>
        <taxon>Neoteleostei</taxon>
        <taxon>Acanthomorphata</taxon>
        <taxon>Ovalentaria</taxon>
        <taxon>Pomacentridae</taxon>
        <taxon>Acanthochromis</taxon>
    </lineage>
</organism>
<evidence type="ECO:0000313" key="2">
    <source>
        <dbReference type="Proteomes" id="UP000257200"/>
    </source>
</evidence>
<dbReference type="Ensembl" id="ENSAPOT00000023783.1">
    <property type="protein sequence ID" value="ENSAPOP00000015103.1"/>
    <property type="gene ID" value="ENSAPOG00000018053.1"/>
</dbReference>
<accession>A0A3Q1FDH6</accession>
<name>A0A3Q1FDH6_9TELE</name>
<dbReference type="InParanoid" id="A0A3Q1FDH6"/>
<evidence type="ECO:0000313" key="1">
    <source>
        <dbReference type="Ensembl" id="ENSAPOP00000015103.1"/>
    </source>
</evidence>
<keyword evidence="2" id="KW-1185">Reference proteome</keyword>
<dbReference type="Proteomes" id="UP000257200">
    <property type="component" value="Unplaced"/>
</dbReference>
<dbReference type="AlphaFoldDB" id="A0A3Q1FDH6"/>
<reference evidence="1" key="1">
    <citation type="submission" date="2025-08" db="UniProtKB">
        <authorList>
            <consortium name="Ensembl"/>
        </authorList>
    </citation>
    <scope>IDENTIFICATION</scope>
</reference>
<sequence>MPRKYSRKTNWGSTSLEEVQRAATEVQGGKSIRKGGEVTVAGYTGTANAKRVFTEEMEDDLAHHVKKLADHFHGLTAKKSRDVAYEMILNNVPIRLGRDWFINFKACHHLSYRILVFLLHPLPINFHCNLTFYSLIEIIRKNLPAMVHLSHQCSVTMH</sequence>
<proteinExistence type="predicted"/>
<dbReference type="GeneTree" id="ENSGT00990000203922"/>
<dbReference type="STRING" id="80966.ENSAPOP00000015103"/>